<gene>
    <name evidence="2" type="ORF">B296_00012120</name>
</gene>
<protein>
    <submittedName>
        <fullName evidence="2">Uncharacterized protein</fullName>
    </submittedName>
</protein>
<dbReference type="AlphaFoldDB" id="A0A427B7Z8"/>
<evidence type="ECO:0000256" key="1">
    <source>
        <dbReference type="SAM" id="MobiDB-lite"/>
    </source>
</evidence>
<dbReference type="EMBL" id="AMZH03000267">
    <property type="protein sequence ID" value="RRT84605.1"/>
    <property type="molecule type" value="Genomic_DNA"/>
</dbReference>
<comment type="caution">
    <text evidence="2">The sequence shown here is derived from an EMBL/GenBank/DDBJ whole genome shotgun (WGS) entry which is preliminary data.</text>
</comment>
<evidence type="ECO:0000313" key="3">
    <source>
        <dbReference type="Proteomes" id="UP000287651"/>
    </source>
</evidence>
<reference evidence="2 3" key="1">
    <citation type="journal article" date="2014" name="Agronomy (Basel)">
        <title>A Draft Genome Sequence for Ensete ventricosum, the Drought-Tolerant Tree Against Hunger.</title>
        <authorList>
            <person name="Harrison J."/>
            <person name="Moore K.A."/>
            <person name="Paszkiewicz K."/>
            <person name="Jones T."/>
            <person name="Grant M."/>
            <person name="Ambacheew D."/>
            <person name="Muzemil S."/>
            <person name="Studholme D.J."/>
        </authorList>
    </citation>
    <scope>NUCLEOTIDE SEQUENCE [LARGE SCALE GENOMIC DNA]</scope>
</reference>
<dbReference type="Proteomes" id="UP000287651">
    <property type="component" value="Unassembled WGS sequence"/>
</dbReference>
<feature type="compositionally biased region" description="Polar residues" evidence="1">
    <location>
        <begin position="269"/>
        <end position="289"/>
    </location>
</feature>
<feature type="compositionally biased region" description="Basic and acidic residues" evidence="1">
    <location>
        <begin position="128"/>
        <end position="137"/>
    </location>
</feature>
<name>A0A427B7Z8_ENSVE</name>
<sequence length="289" mass="31848">MVALRSNVDPTRCWPEFAAMAAEIALNEEQRIAPLRRVLPYYRGPEESISRRRARAGASLGVTPETRVRSTADATCSLTTPRLTWTNLRTQAGPSHADSLTTTPTPTIFLVVRGPNVARTSVEYLEPRASRRTDTHSPAHPTNRRTELLAPGEGNERIDANVEQLLELVQRPGFSPSMMNPGQAVLTTEAFLDLTHLVQPLVGMMQTVVLYIPQLMQSLIYQQLIPQQARPLLSPAQENQPPMDLPPVPEVTSGNPGAIVRSKSHSRDTTCTTPELDTLSSNSTDTMRK</sequence>
<evidence type="ECO:0000313" key="2">
    <source>
        <dbReference type="EMBL" id="RRT84605.1"/>
    </source>
</evidence>
<feature type="region of interest" description="Disordered" evidence="1">
    <location>
        <begin position="128"/>
        <end position="151"/>
    </location>
</feature>
<accession>A0A427B7Z8</accession>
<feature type="region of interest" description="Disordered" evidence="1">
    <location>
        <begin position="234"/>
        <end position="289"/>
    </location>
</feature>
<proteinExistence type="predicted"/>
<organism evidence="2 3">
    <name type="scientific">Ensete ventricosum</name>
    <name type="common">Abyssinian banana</name>
    <name type="synonym">Musa ensete</name>
    <dbReference type="NCBI Taxonomy" id="4639"/>
    <lineage>
        <taxon>Eukaryota</taxon>
        <taxon>Viridiplantae</taxon>
        <taxon>Streptophyta</taxon>
        <taxon>Embryophyta</taxon>
        <taxon>Tracheophyta</taxon>
        <taxon>Spermatophyta</taxon>
        <taxon>Magnoliopsida</taxon>
        <taxon>Liliopsida</taxon>
        <taxon>Zingiberales</taxon>
        <taxon>Musaceae</taxon>
        <taxon>Ensete</taxon>
    </lineage>
</organism>